<accession>A0A0M9AH71</accession>
<protein>
    <submittedName>
        <fullName evidence="2">Ribonuclease H</fullName>
    </submittedName>
</protein>
<evidence type="ECO:0000259" key="1">
    <source>
        <dbReference type="PROSITE" id="PS50879"/>
    </source>
</evidence>
<dbReference type="OrthoDB" id="333599at2157"/>
<evidence type="ECO:0000313" key="2">
    <source>
        <dbReference type="EMBL" id="KOX91368.1"/>
    </source>
</evidence>
<dbReference type="PROSITE" id="PS50879">
    <property type="entry name" value="RNASE_H_1"/>
    <property type="match status" value="1"/>
</dbReference>
<comment type="caution">
    <text evidence="2">The sequence shown here is derived from an EMBL/GenBank/DDBJ whole genome shotgun (WGS) entry which is preliminary data.</text>
</comment>
<dbReference type="STRING" id="1705562.AMS69_18950"/>
<dbReference type="GO" id="GO:0004523">
    <property type="term" value="F:RNA-DNA hybrid ribonuclease activity"/>
    <property type="evidence" value="ECO:0007669"/>
    <property type="project" value="InterPro"/>
</dbReference>
<dbReference type="RefSeq" id="WP_053969591.1">
    <property type="nucleotide sequence ID" value="NZ_LIUF01000012.1"/>
</dbReference>
<dbReference type="Proteomes" id="UP000037729">
    <property type="component" value="Unassembled WGS sequence"/>
</dbReference>
<dbReference type="EMBL" id="LIUF01000012">
    <property type="protein sequence ID" value="KOX91368.1"/>
    <property type="molecule type" value="Genomic_DNA"/>
</dbReference>
<dbReference type="PATRIC" id="fig|1705562.3.peg.3866"/>
<reference evidence="2 3" key="1">
    <citation type="submission" date="2015-08" db="EMBL/GenBank/DDBJ databases">
        <title>Genomes of Isolates from Cabo Rojo, PR.</title>
        <authorList>
            <person name="Sanchez-Nieves R.L."/>
            <person name="Montalvo-Rodriguez R."/>
        </authorList>
    </citation>
    <scope>NUCLEOTIDE SEQUENCE [LARGE SCALE GENOMIC DNA]</scope>
    <source>
        <strain evidence="2 3">SL3</strain>
    </source>
</reference>
<dbReference type="CDD" id="cd09279">
    <property type="entry name" value="RNase_HI_like"/>
    <property type="match status" value="1"/>
</dbReference>
<dbReference type="InterPro" id="IPR036397">
    <property type="entry name" value="RNaseH_sf"/>
</dbReference>
<gene>
    <name evidence="2" type="ORF">AMS69_18950</name>
</gene>
<dbReference type="Pfam" id="PF13456">
    <property type="entry name" value="RVT_3"/>
    <property type="match status" value="1"/>
</dbReference>
<evidence type="ECO:0000313" key="3">
    <source>
        <dbReference type="Proteomes" id="UP000037729"/>
    </source>
</evidence>
<dbReference type="InterPro" id="IPR012337">
    <property type="entry name" value="RNaseH-like_sf"/>
</dbReference>
<dbReference type="Gene3D" id="3.30.420.10">
    <property type="entry name" value="Ribonuclease H-like superfamily/Ribonuclease H"/>
    <property type="match status" value="1"/>
</dbReference>
<feature type="domain" description="RNase H type-1" evidence="1">
    <location>
        <begin position="87"/>
        <end position="217"/>
    </location>
</feature>
<organism evidence="2 3">
    <name type="scientific">Haloarcula rubripromontorii</name>
    <dbReference type="NCBI Taxonomy" id="1705562"/>
    <lineage>
        <taxon>Archaea</taxon>
        <taxon>Methanobacteriati</taxon>
        <taxon>Methanobacteriota</taxon>
        <taxon>Stenosarchaea group</taxon>
        <taxon>Halobacteria</taxon>
        <taxon>Halobacteriales</taxon>
        <taxon>Haloarculaceae</taxon>
        <taxon>Haloarcula</taxon>
    </lineage>
</organism>
<sequence length="224" mass="23256">MDRHDTTASDRERLPAETLSPLATRVDELLALYRYELTPAIDAINGAVAGYGGLFDPATSAAEIRTAVDELLESGSPPAQQAATDADASRVVLYVDGSAHSNGPAGAGAVIQADETPIARLGRPVGSRTNNNVAEYAALHLGLQALAARCDPESVEVRIDSMTVINHIWGNSESTVKATPYSTAITDHLSALPAHEWTHLADSDPNPADAQATVGADIAALGPG</sequence>
<keyword evidence="3" id="KW-1185">Reference proteome</keyword>
<dbReference type="InterPro" id="IPR002156">
    <property type="entry name" value="RNaseH_domain"/>
</dbReference>
<dbReference type="GO" id="GO:0003676">
    <property type="term" value="F:nucleic acid binding"/>
    <property type="evidence" value="ECO:0007669"/>
    <property type="project" value="InterPro"/>
</dbReference>
<dbReference type="AlphaFoldDB" id="A0A0M9AH71"/>
<proteinExistence type="predicted"/>
<dbReference type="SUPFAM" id="SSF53098">
    <property type="entry name" value="Ribonuclease H-like"/>
    <property type="match status" value="1"/>
</dbReference>
<name>A0A0M9AH71_9EURY</name>